<evidence type="ECO:0000256" key="6">
    <source>
        <dbReference type="ARBA" id="ARBA00022847"/>
    </source>
</evidence>
<dbReference type="GO" id="GO:0005298">
    <property type="term" value="F:proline:sodium symporter activity"/>
    <property type="evidence" value="ECO:0007669"/>
    <property type="project" value="UniProtKB-UniRule"/>
</dbReference>
<feature type="transmembrane region" description="Helical" evidence="14">
    <location>
        <begin position="247"/>
        <end position="266"/>
    </location>
</feature>
<dbReference type="CDD" id="cd11475">
    <property type="entry name" value="SLC5sbd_PutP"/>
    <property type="match status" value="1"/>
</dbReference>
<feature type="transmembrane region" description="Helical" evidence="14">
    <location>
        <begin position="123"/>
        <end position="148"/>
    </location>
</feature>
<gene>
    <name evidence="15" type="primary">putP</name>
    <name evidence="15" type="ORF">GM661_17615</name>
</gene>
<feature type="transmembrane region" description="Helical" evidence="14">
    <location>
        <begin position="154"/>
        <end position="176"/>
    </location>
</feature>
<keyword evidence="6 14" id="KW-0769">Symport</keyword>
<keyword evidence="14" id="KW-0029">Amino-acid transport</keyword>
<feature type="transmembrane region" description="Helical" evidence="14">
    <location>
        <begin position="287"/>
        <end position="310"/>
    </location>
</feature>
<evidence type="ECO:0000256" key="3">
    <source>
        <dbReference type="ARBA" id="ARBA00022448"/>
    </source>
</evidence>
<dbReference type="InterPro" id="IPR050277">
    <property type="entry name" value="Sodium:Solute_Symporter"/>
</dbReference>
<keyword evidence="3 14" id="KW-0813">Transport</keyword>
<feature type="transmembrane region" description="Helical" evidence="14">
    <location>
        <begin position="407"/>
        <end position="429"/>
    </location>
</feature>
<feature type="transmembrane region" description="Helical" evidence="14">
    <location>
        <begin position="5"/>
        <end position="23"/>
    </location>
</feature>
<dbReference type="InterPro" id="IPR038377">
    <property type="entry name" value="Na/Glc_symporter_sf"/>
</dbReference>
<keyword evidence="4 14" id="KW-1003">Cell membrane</keyword>
<feature type="transmembrane region" description="Helical" evidence="14">
    <location>
        <begin position="463"/>
        <end position="481"/>
    </location>
</feature>
<evidence type="ECO:0000256" key="1">
    <source>
        <dbReference type="ARBA" id="ARBA00004651"/>
    </source>
</evidence>
<evidence type="ECO:0000256" key="5">
    <source>
        <dbReference type="ARBA" id="ARBA00022692"/>
    </source>
</evidence>
<evidence type="ECO:0000256" key="14">
    <source>
        <dbReference type="RuleBase" id="RU366012"/>
    </source>
</evidence>
<dbReference type="GO" id="GO:0005886">
    <property type="term" value="C:plasma membrane"/>
    <property type="evidence" value="ECO:0007669"/>
    <property type="project" value="UniProtKB-SubCell"/>
</dbReference>
<dbReference type="PROSITE" id="PS00456">
    <property type="entry name" value="NA_SOLUT_SYMP_1"/>
    <property type="match status" value="1"/>
</dbReference>
<comment type="catalytic activity">
    <reaction evidence="12">
        <text>L-proline(in) + Na(+)(in) = L-proline(out) + Na(+)(out)</text>
        <dbReference type="Rhea" id="RHEA:28967"/>
        <dbReference type="ChEBI" id="CHEBI:29101"/>
        <dbReference type="ChEBI" id="CHEBI:60039"/>
    </reaction>
</comment>
<proteinExistence type="inferred from homology"/>
<evidence type="ECO:0000313" key="15">
    <source>
        <dbReference type="EMBL" id="QTL99640.1"/>
    </source>
</evidence>
<keyword evidence="7 14" id="KW-1133">Transmembrane helix</keyword>
<dbReference type="AlphaFoldDB" id="A0A8A7KEF4"/>
<evidence type="ECO:0000256" key="11">
    <source>
        <dbReference type="ARBA" id="ARBA00023201"/>
    </source>
</evidence>
<comment type="similarity">
    <text evidence="2 13">Belongs to the sodium:solute symporter (SSF) (TC 2.A.21) family.</text>
</comment>
<feature type="transmembrane region" description="Helical" evidence="14">
    <location>
        <begin position="63"/>
        <end position="87"/>
    </location>
</feature>
<feature type="transmembrane region" description="Helical" evidence="14">
    <location>
        <begin position="330"/>
        <end position="350"/>
    </location>
</feature>
<dbReference type="NCBIfam" id="TIGR02121">
    <property type="entry name" value="Na_Pro_sym"/>
    <property type="match status" value="1"/>
</dbReference>
<dbReference type="InterPro" id="IPR001734">
    <property type="entry name" value="Na/solute_symporter"/>
</dbReference>
<comment type="function">
    <text evidence="14">Catalyzes the sodium-dependent uptake of extracellular L-proline.</text>
</comment>
<dbReference type="RefSeq" id="WP_230867972.1">
    <property type="nucleotide sequence ID" value="NZ_CP046640.1"/>
</dbReference>
<dbReference type="EMBL" id="CP046640">
    <property type="protein sequence ID" value="QTL99640.1"/>
    <property type="molecule type" value="Genomic_DNA"/>
</dbReference>
<keyword evidence="9 14" id="KW-0406">Ion transport</keyword>
<keyword evidence="5 14" id="KW-0812">Transmembrane</keyword>
<evidence type="ECO:0000256" key="9">
    <source>
        <dbReference type="ARBA" id="ARBA00023065"/>
    </source>
</evidence>
<comment type="subcellular location">
    <subcellularLocation>
        <location evidence="1 14">Cell membrane</location>
        <topology evidence="1 14">Multi-pass membrane protein</topology>
    </subcellularLocation>
</comment>
<dbReference type="Pfam" id="PF00474">
    <property type="entry name" value="SSF"/>
    <property type="match status" value="1"/>
</dbReference>
<reference evidence="15" key="1">
    <citation type="submission" date="2019-12" db="EMBL/GenBank/DDBJ databases">
        <authorList>
            <person name="zhang j."/>
            <person name="sun C.M."/>
        </authorList>
    </citation>
    <scope>NUCLEOTIDE SEQUENCE</scope>
    <source>
        <strain evidence="15">NS-1</strain>
    </source>
</reference>
<protein>
    <recommendedName>
        <fullName evidence="14">Sodium/proline symporter</fullName>
    </recommendedName>
    <alternativeName>
        <fullName evidence="14">Proline permease</fullName>
    </alternativeName>
</protein>
<evidence type="ECO:0000256" key="4">
    <source>
        <dbReference type="ARBA" id="ARBA00022475"/>
    </source>
</evidence>
<dbReference type="InterPro" id="IPR011851">
    <property type="entry name" value="Na/Pro_symporter"/>
</dbReference>
<name>A0A8A7KEF4_9FIRM</name>
<evidence type="ECO:0000256" key="10">
    <source>
        <dbReference type="ARBA" id="ARBA00023136"/>
    </source>
</evidence>
<dbReference type="KEGG" id="ifn:GM661_17615"/>
<evidence type="ECO:0000256" key="7">
    <source>
        <dbReference type="ARBA" id="ARBA00022989"/>
    </source>
</evidence>
<keyword evidence="11 14" id="KW-0739">Sodium transport</keyword>
<sequence length="502" mass="55027">MDPVLITIIVYIIGMLLIGYYYYRRNESIEDYFLGGRTLNPYVTALSAQASDMSGWLLMGFPGAVYAGGFNAMWIGIGLALGTYLNWQFTAQRLRRYTEVVDAITIADFFESRFRDKSHYLRIVTALAILIFFTIYVSSGLIAGGILFENILGINYNVAVFLAVIVVGLYTFLGGFKAVSWTDFVQGLLMFIALIIVPIIVISSLGGFDELWKQIAAVNPDLLNASKIVDYNLADRVRWTSLNTGDGFTFISLISLLAWGLGYFGMPHILVRFMGIKSARQLPISQFVGISWVVISLIGAVLVGMMGIVIIPEPLANTETVFLVLLQRLFNPWIAGIFLAAVLAAIMSTIDSQLLVSSSALAEDFYKAIFRPEAGQKELLWVSRATVALITILGLVFALSGGSILDIVAYAWAGLGASFGPAILFSLFWKRTSRNGVLAGIITGGLTVIIWKNFFAYTGLYEIIPGFILAALLIYLISLLGDGPVEGVEKEFEMAMKPLANE</sequence>
<keyword evidence="10 14" id="KW-0472">Membrane</keyword>
<evidence type="ECO:0000256" key="2">
    <source>
        <dbReference type="ARBA" id="ARBA00006434"/>
    </source>
</evidence>
<dbReference type="Gene3D" id="1.20.1730.10">
    <property type="entry name" value="Sodium/glucose cotransporter"/>
    <property type="match status" value="1"/>
</dbReference>
<dbReference type="Proteomes" id="UP000665020">
    <property type="component" value="Chromosome"/>
</dbReference>
<dbReference type="PANTHER" id="PTHR48086">
    <property type="entry name" value="SODIUM/PROLINE SYMPORTER-RELATED"/>
    <property type="match status" value="1"/>
</dbReference>
<organism evidence="15 16">
    <name type="scientific">Iocasia fonsfrigidae</name>
    <dbReference type="NCBI Taxonomy" id="2682810"/>
    <lineage>
        <taxon>Bacteria</taxon>
        <taxon>Bacillati</taxon>
        <taxon>Bacillota</taxon>
        <taxon>Clostridia</taxon>
        <taxon>Halanaerobiales</taxon>
        <taxon>Halanaerobiaceae</taxon>
        <taxon>Iocasia</taxon>
    </lineage>
</organism>
<dbReference type="GO" id="GO:0015824">
    <property type="term" value="P:proline transport"/>
    <property type="evidence" value="ECO:0007669"/>
    <property type="project" value="UniProtKB-UniRule"/>
</dbReference>
<dbReference type="InterPro" id="IPR018212">
    <property type="entry name" value="Na/solute_symporter_CS"/>
</dbReference>
<keyword evidence="8 14" id="KW-0915">Sodium</keyword>
<accession>A0A8A7KEF4</accession>
<dbReference type="PANTHER" id="PTHR48086:SF3">
    <property type="entry name" value="SODIUM_PROLINE SYMPORTER"/>
    <property type="match status" value="1"/>
</dbReference>
<evidence type="ECO:0000256" key="8">
    <source>
        <dbReference type="ARBA" id="ARBA00023053"/>
    </source>
</evidence>
<dbReference type="GO" id="GO:0015193">
    <property type="term" value="F:L-proline transmembrane transporter activity"/>
    <property type="evidence" value="ECO:0007669"/>
    <property type="project" value="TreeGrafter"/>
</dbReference>
<evidence type="ECO:0000256" key="13">
    <source>
        <dbReference type="RuleBase" id="RU362091"/>
    </source>
</evidence>
<dbReference type="NCBIfam" id="TIGR00813">
    <property type="entry name" value="sss"/>
    <property type="match status" value="1"/>
</dbReference>
<feature type="transmembrane region" description="Helical" evidence="14">
    <location>
        <begin position="379"/>
        <end position="401"/>
    </location>
</feature>
<feature type="transmembrane region" description="Helical" evidence="14">
    <location>
        <begin position="436"/>
        <end position="457"/>
    </location>
</feature>
<dbReference type="PROSITE" id="PS50283">
    <property type="entry name" value="NA_SOLUT_SYMP_3"/>
    <property type="match status" value="1"/>
</dbReference>
<evidence type="ECO:0000256" key="12">
    <source>
        <dbReference type="ARBA" id="ARBA00033708"/>
    </source>
</evidence>
<evidence type="ECO:0000313" key="16">
    <source>
        <dbReference type="Proteomes" id="UP000665020"/>
    </source>
</evidence>
<dbReference type="GO" id="GO:0031402">
    <property type="term" value="F:sodium ion binding"/>
    <property type="evidence" value="ECO:0007669"/>
    <property type="project" value="UniProtKB-UniRule"/>
</dbReference>
<keyword evidence="16" id="KW-1185">Reference proteome</keyword>
<feature type="transmembrane region" description="Helical" evidence="14">
    <location>
        <begin position="188"/>
        <end position="208"/>
    </location>
</feature>